<gene>
    <name evidence="10" type="ORF">RGQ29_014262</name>
</gene>
<dbReference type="GO" id="GO:0006952">
    <property type="term" value="P:defense response"/>
    <property type="evidence" value="ECO:0007669"/>
    <property type="project" value="UniProtKB-KW"/>
</dbReference>
<feature type="region of interest" description="Disordered" evidence="8">
    <location>
        <begin position="1453"/>
        <end position="1477"/>
    </location>
</feature>
<comment type="similarity">
    <text evidence="1">Belongs to the disease resistance NB-LRR family.</text>
</comment>
<keyword evidence="2" id="KW-0433">Leucine-rich repeat</keyword>
<dbReference type="InterPro" id="IPR036388">
    <property type="entry name" value="WH-like_DNA-bd_sf"/>
</dbReference>
<accession>A0AAN7FKR9</accession>
<evidence type="ECO:0000313" key="10">
    <source>
        <dbReference type="EMBL" id="KAK4596137.1"/>
    </source>
</evidence>
<dbReference type="InterPro" id="IPR003593">
    <property type="entry name" value="AAA+_ATPase"/>
</dbReference>
<comment type="caution">
    <text evidence="10">The sequence shown here is derived from an EMBL/GenBank/DDBJ whole genome shotgun (WGS) entry which is preliminary data.</text>
</comment>
<dbReference type="SUPFAM" id="SSF52540">
    <property type="entry name" value="P-loop containing nucleoside triphosphate hydrolases"/>
    <property type="match status" value="1"/>
</dbReference>
<protein>
    <recommendedName>
        <fullName evidence="9">AAA+ ATPase domain-containing protein</fullName>
    </recommendedName>
</protein>
<evidence type="ECO:0000259" key="9">
    <source>
        <dbReference type="SMART" id="SM00382"/>
    </source>
</evidence>
<dbReference type="SMART" id="SM00382">
    <property type="entry name" value="AAA"/>
    <property type="match status" value="1"/>
</dbReference>
<dbReference type="InterPro" id="IPR055414">
    <property type="entry name" value="LRR_R13L4/SHOC2-like"/>
</dbReference>
<evidence type="ECO:0000256" key="1">
    <source>
        <dbReference type="ARBA" id="ARBA00008894"/>
    </source>
</evidence>
<dbReference type="PANTHER" id="PTHR33463">
    <property type="entry name" value="NB-ARC DOMAIN-CONTAINING PROTEIN-RELATED"/>
    <property type="match status" value="1"/>
</dbReference>
<dbReference type="InterPro" id="IPR002182">
    <property type="entry name" value="NB-ARC"/>
</dbReference>
<dbReference type="Gene3D" id="1.10.10.10">
    <property type="entry name" value="Winged helix-like DNA-binding domain superfamily/Winged helix DNA-binding domain"/>
    <property type="match status" value="1"/>
</dbReference>
<name>A0AAN7FKR9_QUERU</name>
<dbReference type="InterPro" id="IPR057135">
    <property type="entry name" value="At4g27190-like_LRR"/>
</dbReference>
<organism evidence="10 11">
    <name type="scientific">Quercus rubra</name>
    <name type="common">Northern red oak</name>
    <name type="synonym">Quercus borealis</name>
    <dbReference type="NCBI Taxonomy" id="3512"/>
    <lineage>
        <taxon>Eukaryota</taxon>
        <taxon>Viridiplantae</taxon>
        <taxon>Streptophyta</taxon>
        <taxon>Embryophyta</taxon>
        <taxon>Tracheophyta</taxon>
        <taxon>Spermatophyta</taxon>
        <taxon>Magnoliopsida</taxon>
        <taxon>eudicotyledons</taxon>
        <taxon>Gunneridae</taxon>
        <taxon>Pentapetalae</taxon>
        <taxon>rosids</taxon>
        <taxon>fabids</taxon>
        <taxon>Fagales</taxon>
        <taxon>Fagaceae</taxon>
        <taxon>Quercus</taxon>
    </lineage>
</organism>
<proteinExistence type="inferred from homology"/>
<evidence type="ECO:0000256" key="8">
    <source>
        <dbReference type="SAM" id="MobiDB-lite"/>
    </source>
</evidence>
<keyword evidence="4" id="KW-0547">Nucleotide-binding</keyword>
<dbReference type="Pfam" id="PF23247">
    <property type="entry name" value="LRR_RPS2"/>
    <property type="match status" value="3"/>
</dbReference>
<dbReference type="FunFam" id="3.40.50.300:FF:001091">
    <property type="entry name" value="Probable disease resistance protein At1g61300"/>
    <property type="match status" value="1"/>
</dbReference>
<dbReference type="SUPFAM" id="SSF52058">
    <property type="entry name" value="L domain-like"/>
    <property type="match status" value="1"/>
</dbReference>
<dbReference type="GO" id="GO:0005524">
    <property type="term" value="F:ATP binding"/>
    <property type="evidence" value="ECO:0007669"/>
    <property type="project" value="UniProtKB-KW"/>
</dbReference>
<evidence type="ECO:0000256" key="6">
    <source>
        <dbReference type="ARBA" id="ARBA00022840"/>
    </source>
</evidence>
<dbReference type="Gene3D" id="3.80.10.10">
    <property type="entry name" value="Ribonuclease Inhibitor"/>
    <property type="match status" value="5"/>
</dbReference>
<keyword evidence="11" id="KW-1185">Reference proteome</keyword>
<keyword evidence="5" id="KW-0611">Plant defense</keyword>
<evidence type="ECO:0000256" key="7">
    <source>
        <dbReference type="SAM" id="Coils"/>
    </source>
</evidence>
<dbReference type="PANTHER" id="PTHR33463:SF198">
    <property type="entry name" value="RPP4C3"/>
    <property type="match status" value="1"/>
</dbReference>
<dbReference type="Pfam" id="PF23598">
    <property type="entry name" value="LRR_14"/>
    <property type="match status" value="1"/>
</dbReference>
<dbReference type="Gene3D" id="3.40.50.300">
    <property type="entry name" value="P-loop containing nucleotide triphosphate hydrolases"/>
    <property type="match status" value="1"/>
</dbReference>
<dbReference type="Pfam" id="PF00931">
    <property type="entry name" value="NB-ARC"/>
    <property type="match status" value="1"/>
</dbReference>
<reference evidence="10 11" key="1">
    <citation type="journal article" date="2023" name="G3 (Bethesda)">
        <title>A haplotype-resolved chromosome-scale genome for Quercus rubra L. provides insights into the genetics of adaptive traits for red oak species.</title>
        <authorList>
            <person name="Kapoor B."/>
            <person name="Jenkins J."/>
            <person name="Schmutz J."/>
            <person name="Zhebentyayeva T."/>
            <person name="Kuelheim C."/>
            <person name="Coggeshall M."/>
            <person name="Heim C."/>
            <person name="Lasky J.R."/>
            <person name="Leites L."/>
            <person name="Islam-Faridi N."/>
            <person name="Romero-Severson J."/>
            <person name="DeLeo V.L."/>
            <person name="Lucas S.M."/>
            <person name="Lazic D."/>
            <person name="Gailing O."/>
            <person name="Carlson J."/>
            <person name="Staton M."/>
        </authorList>
    </citation>
    <scope>NUCLEOTIDE SEQUENCE [LARGE SCALE GENOMIC DNA]</scope>
    <source>
        <strain evidence="10">Pseudo-F2</strain>
    </source>
</reference>
<evidence type="ECO:0000256" key="2">
    <source>
        <dbReference type="ARBA" id="ARBA00022614"/>
    </source>
</evidence>
<dbReference type="EMBL" id="JAXUIC010000003">
    <property type="protein sequence ID" value="KAK4596137.1"/>
    <property type="molecule type" value="Genomic_DNA"/>
</dbReference>
<dbReference type="InterPro" id="IPR050905">
    <property type="entry name" value="Plant_NBS-LRR"/>
</dbReference>
<dbReference type="Proteomes" id="UP001324115">
    <property type="component" value="Unassembled WGS sequence"/>
</dbReference>
<dbReference type="InterPro" id="IPR027417">
    <property type="entry name" value="P-loop_NTPase"/>
</dbReference>
<dbReference type="GO" id="GO:0043531">
    <property type="term" value="F:ADP binding"/>
    <property type="evidence" value="ECO:0007669"/>
    <property type="project" value="InterPro"/>
</dbReference>
<keyword evidence="3" id="KW-0677">Repeat</keyword>
<keyword evidence="6" id="KW-0067">ATP-binding</keyword>
<keyword evidence="7" id="KW-0175">Coiled coil</keyword>
<feature type="coiled-coil region" evidence="7">
    <location>
        <begin position="30"/>
        <end position="85"/>
    </location>
</feature>
<evidence type="ECO:0000256" key="3">
    <source>
        <dbReference type="ARBA" id="ARBA00022737"/>
    </source>
</evidence>
<dbReference type="InterPro" id="IPR032675">
    <property type="entry name" value="LRR_dom_sf"/>
</dbReference>
<dbReference type="Gene3D" id="1.10.8.430">
    <property type="entry name" value="Helical domain of apoptotic protease-activating factors"/>
    <property type="match status" value="1"/>
</dbReference>
<evidence type="ECO:0000256" key="5">
    <source>
        <dbReference type="ARBA" id="ARBA00022821"/>
    </source>
</evidence>
<sequence>MEFLTSSFQVVFEKIVDYTIGAAARQMGYLIHYQKNVDNLRNEVDELKDVRDSVQQKVEAAQRNVEKIEAKVKRWLTRAEEITEEVQKFFEDEGQANLKTRYQLGRRAHELGLAVKDIKDKGTFDTVGHRVPMRGGTTISTTGYEDFESRKSTLNGIMSALKDDSIRAIGVYGMGGVGKTMLVGKIATQAKEDDLFESTVKVVVSQKPDLEQIQKDIAKELGLSFQDETDSQKADLLRERLKKEKILLIIDDIWNKIDLESRGISFGDDQKGSKLLLTSRSEDVLGKYTDFPNIFQVKPLSDDEAEFLFVKIVGNFFAETLDFQSTMVEVVKECAGLPIAITTVANALKSRKDPKIWKDAVGQLKRANPTQIPEMHEKVYSSIKLSYDFLTKEAQSLFLFCSIFEEDKVIGIDLLWRYLAGLDFFEDVYKMEEVRNRVHTLVNSLKDSCILLEGNGSGTFTMHDVIRDVAIYIADKEEKMLTIRSLAGPEKWLNIKKWEDYFGIALFDVDFKELPERFRCPQLKFFFLGNKEYVLYSKQEPIPNKVFEGMKELRVLVLISASLSHLSSISCLHNLQSLFLDCCELEDVALIGELKNLRALSLSFSNIKQLPTEIRQLTRLQLLNLNHCTELKVIPSNVFSDLRGLEELYMYRSFNQWHVDGEITERNNTRVSELDHLPFLTTLYIHIPNPKILPKALPFENLKRYGILIGNDSDWDRCWHNEFEISRKLTLQLDRGLQIDDGIEVLLKSCEYLDLTPKEGIKNILYEVDKEGFPQLKRLNVRNSTEIQYIVNLMEFKCIAFPVLQSLSLYNIENLEEICHDQVPMGSFLSLKKLEVRKCEKLTSVFSLAMFGCFSQLQEISIEDCKVMCAIFSKERKHEIQVNHDIRTDIIDFTQLRSLFLRNLPNLVGFHPDADSQLLFNEKVAFSNLEDIYINGIDNLKMLWHNHQLVPNSFCKIKELQVHSCKNLMNIFPPNMLRRLQNLEELKIEDCNSVEEVFGVRGENVDEICDKGSTQLRDLTLNNLPKLKHVWTSNLEAILTFQNLREVEVSQCKTLKSLFPISVAKSLEQLESLHINDCGLMEEIVAFEEGLETTTEFVFPRITSISLKLLPELKCFYPGKHTSKWPSLKELTICKCNKVRIVASNELSFPNTDGLDHHVPVQQPLFLIQKDTFPNLKELDLDWNETMNQTNGRLFGEFFCKLEVLRLYGKDDKLVAVPSVFVEGLRYLKYLSVTNLFFDNEGQYAGMFERLTQLNLYKMPKLMLLWKENSEQVRAFQNLEILRVSECGRLKNLVPSSMHFRNLNTLRVSKCHGLISLATSSTVKSLVQLKELSLSGCKRMREIVTNEGEGEAGDEICFNQLNHLYLFDLPSLRSFQLGNRTIRFPSLVDLSVIGCPEMKIFSNGVLSMPKLKKVNKWWPEEIELSPEEDVNSAIKRFWEENYDPCVQQLFTEKTDASTSEAEAKNGVDNLEDDSKED</sequence>
<feature type="domain" description="AAA+ ATPase" evidence="9">
    <location>
        <begin position="165"/>
        <end position="301"/>
    </location>
</feature>
<dbReference type="SUPFAM" id="SSF52047">
    <property type="entry name" value="RNI-like"/>
    <property type="match status" value="2"/>
</dbReference>
<evidence type="ECO:0000313" key="11">
    <source>
        <dbReference type="Proteomes" id="UP001324115"/>
    </source>
</evidence>
<dbReference type="InterPro" id="IPR042197">
    <property type="entry name" value="Apaf_helical"/>
</dbReference>
<dbReference type="PRINTS" id="PR00364">
    <property type="entry name" value="DISEASERSIST"/>
</dbReference>
<evidence type="ECO:0000256" key="4">
    <source>
        <dbReference type="ARBA" id="ARBA00022741"/>
    </source>
</evidence>